<organism evidence="2 3">
    <name type="scientific">Marinoscillum furvescens DSM 4134</name>
    <dbReference type="NCBI Taxonomy" id="1122208"/>
    <lineage>
        <taxon>Bacteria</taxon>
        <taxon>Pseudomonadati</taxon>
        <taxon>Bacteroidota</taxon>
        <taxon>Cytophagia</taxon>
        <taxon>Cytophagales</taxon>
        <taxon>Reichenbachiellaceae</taxon>
        <taxon>Marinoscillum</taxon>
    </lineage>
</organism>
<evidence type="ECO:0000313" key="2">
    <source>
        <dbReference type="EMBL" id="RED92819.1"/>
    </source>
</evidence>
<dbReference type="AlphaFoldDB" id="A0A3D9KYL4"/>
<proteinExistence type="predicted"/>
<protein>
    <submittedName>
        <fullName evidence="2">Uncharacterized protein</fullName>
    </submittedName>
</protein>
<reference evidence="2 3" key="1">
    <citation type="submission" date="2018-07" db="EMBL/GenBank/DDBJ databases">
        <title>Genomic Encyclopedia of Type Strains, Phase IV (KMG-IV): sequencing the most valuable type-strain genomes for metagenomic binning, comparative biology and taxonomic classification.</title>
        <authorList>
            <person name="Goeker M."/>
        </authorList>
    </citation>
    <scope>NUCLEOTIDE SEQUENCE [LARGE SCALE GENOMIC DNA]</scope>
    <source>
        <strain evidence="2 3">DSM 4134</strain>
    </source>
</reference>
<evidence type="ECO:0000313" key="3">
    <source>
        <dbReference type="Proteomes" id="UP000256779"/>
    </source>
</evidence>
<dbReference type="Proteomes" id="UP000256779">
    <property type="component" value="Unassembled WGS sequence"/>
</dbReference>
<comment type="caution">
    <text evidence="2">The sequence shown here is derived from an EMBL/GenBank/DDBJ whole genome shotgun (WGS) entry which is preliminary data.</text>
</comment>
<accession>A0A3D9KYL4</accession>
<keyword evidence="3" id="KW-1185">Reference proteome</keyword>
<feature type="coiled-coil region" evidence="1">
    <location>
        <begin position="3"/>
        <end position="58"/>
    </location>
</feature>
<gene>
    <name evidence="2" type="ORF">C7460_12836</name>
</gene>
<sequence length="103" mass="12014">MGNDTLRSELQHLERRVKLLINEYTRLKEDFENVRVENQHLRGQLQQQEAKLSNFQNQTKISKIVESMVVGDTDSDELKDVIDDYIKEIDKCIAHLGEAKVTE</sequence>
<dbReference type="OrthoDB" id="1467932at2"/>
<dbReference type="RefSeq" id="WP_115870111.1">
    <property type="nucleotide sequence ID" value="NZ_QREG01000028.1"/>
</dbReference>
<keyword evidence="1" id="KW-0175">Coiled coil</keyword>
<name>A0A3D9KYL4_MARFU</name>
<dbReference type="EMBL" id="QREG01000028">
    <property type="protein sequence ID" value="RED92819.1"/>
    <property type="molecule type" value="Genomic_DNA"/>
</dbReference>
<evidence type="ECO:0000256" key="1">
    <source>
        <dbReference type="SAM" id="Coils"/>
    </source>
</evidence>
<dbReference type="Gene3D" id="1.20.5.340">
    <property type="match status" value="1"/>
</dbReference>